<dbReference type="InterPro" id="IPR036736">
    <property type="entry name" value="ACP-like_sf"/>
</dbReference>
<evidence type="ECO:0000313" key="9">
    <source>
        <dbReference type="EMBL" id="WDI04410.1"/>
    </source>
</evidence>
<dbReference type="Proteomes" id="UP001220962">
    <property type="component" value="Chromosome"/>
</dbReference>
<dbReference type="PROSITE" id="PS50075">
    <property type="entry name" value="CARRIER"/>
    <property type="match status" value="1"/>
</dbReference>
<sequence>MAIPKIKSYSMPVNADLPENKVEWQIDPNKAVLLIHDMQQYFVDAFTKEESPVTELVANITRLREAAHQLGIPVIYSAQPGGQTLEQRGLLQDFWGSGIDGGSEQKRIIAELEPADQDTVLTKWRYSAFQKTNLLEQFRQMGRDQMMITGIYAHIGCLLTAAEAYMQEIKPFYVADAVADFSEDYHKLALKYASERCAMVVSTEQLVDELQGIQAQKSTVSDNQWSKEQLRNQIANLMGIDKSELNDHEDLTLLGLDSIRIMTLVEEWRSSGIEITFVDLLDKPTIAEWSDMLTELAGAGKPEEVNKSLPNLDYMLK</sequence>
<comment type="catalytic activity">
    <reaction evidence="5">
        <text>isochorismate + H2O = (2S,3S)-2,3-dihydroxy-2,3-dihydrobenzoate + pyruvate</text>
        <dbReference type="Rhea" id="RHEA:11112"/>
        <dbReference type="ChEBI" id="CHEBI:15361"/>
        <dbReference type="ChEBI" id="CHEBI:15377"/>
        <dbReference type="ChEBI" id="CHEBI:29780"/>
        <dbReference type="ChEBI" id="CHEBI:58764"/>
        <dbReference type="EC" id="3.3.2.1"/>
    </reaction>
</comment>
<accession>A0AAX3N6B4</accession>
<dbReference type="AlphaFoldDB" id="A0AAX3N6B4"/>
<dbReference type="Proteomes" id="UP001221519">
    <property type="component" value="Chromosome"/>
</dbReference>
<dbReference type="EMBL" id="CP118101">
    <property type="protein sequence ID" value="WDH84728.1"/>
    <property type="molecule type" value="Genomic_DNA"/>
</dbReference>
<evidence type="ECO:0000313" key="10">
    <source>
        <dbReference type="Proteomes" id="UP001220962"/>
    </source>
</evidence>
<evidence type="ECO:0000256" key="1">
    <source>
        <dbReference type="ARBA" id="ARBA00004924"/>
    </source>
</evidence>
<reference evidence="8 11" key="1">
    <citation type="submission" date="2023-02" db="EMBL/GenBank/DDBJ databases">
        <title>Pathogen: clinical or host-associated sample.</title>
        <authorList>
            <person name="Hergert J."/>
            <person name="Casey R."/>
            <person name="Wagner J."/>
            <person name="Young E.L."/>
            <person name="Oakeson K.F."/>
        </authorList>
    </citation>
    <scope>NUCLEOTIDE SEQUENCE</scope>
    <source>
        <strain evidence="9 11">2022CK-00829</strain>
        <strain evidence="8">2022CK-00830</strain>
    </source>
</reference>
<dbReference type="SUPFAM" id="SSF52499">
    <property type="entry name" value="Isochorismatase-like hydrolases"/>
    <property type="match status" value="1"/>
</dbReference>
<dbReference type="GO" id="GO:0008908">
    <property type="term" value="F:isochorismatase activity"/>
    <property type="evidence" value="ECO:0007669"/>
    <property type="project" value="UniProtKB-EC"/>
</dbReference>
<keyword evidence="6" id="KW-0596">Phosphopantetheine</keyword>
<dbReference type="SUPFAM" id="SSF47336">
    <property type="entry name" value="ACP-like"/>
    <property type="match status" value="1"/>
</dbReference>
<dbReference type="PANTHER" id="PTHR43540">
    <property type="entry name" value="PEROXYUREIDOACRYLATE/UREIDOACRYLATE AMIDOHYDROLASE-RELATED"/>
    <property type="match status" value="1"/>
</dbReference>
<evidence type="ECO:0000256" key="6">
    <source>
        <dbReference type="PIRSR" id="PIRSR001111-50"/>
    </source>
</evidence>
<proteinExistence type="inferred from homology"/>
<evidence type="ECO:0000256" key="5">
    <source>
        <dbReference type="ARBA" id="ARBA00048590"/>
    </source>
</evidence>
<dbReference type="Gene3D" id="3.40.50.850">
    <property type="entry name" value="Isochorismatase-like"/>
    <property type="match status" value="1"/>
</dbReference>
<dbReference type="Pfam" id="PF00550">
    <property type="entry name" value="PP-binding"/>
    <property type="match status" value="1"/>
</dbReference>
<dbReference type="InterPro" id="IPR050272">
    <property type="entry name" value="Isochorismatase-like_hydrls"/>
</dbReference>
<dbReference type="EMBL" id="CP118108">
    <property type="protein sequence ID" value="WDI04410.1"/>
    <property type="molecule type" value="Genomic_DNA"/>
</dbReference>
<dbReference type="Gene3D" id="1.10.1200.10">
    <property type="entry name" value="ACP-like"/>
    <property type="match status" value="1"/>
</dbReference>
<keyword evidence="11" id="KW-1185">Reference proteome</keyword>
<evidence type="ECO:0000313" key="11">
    <source>
        <dbReference type="Proteomes" id="UP001221519"/>
    </source>
</evidence>
<organism evidence="8 10">
    <name type="scientific">Paenibacillus urinalis</name>
    <dbReference type="NCBI Taxonomy" id="521520"/>
    <lineage>
        <taxon>Bacteria</taxon>
        <taxon>Bacillati</taxon>
        <taxon>Bacillota</taxon>
        <taxon>Bacilli</taxon>
        <taxon>Bacillales</taxon>
        <taxon>Paenibacillaceae</taxon>
        <taxon>Paenibacillus</taxon>
    </lineage>
</organism>
<comment type="cofactor">
    <cofactor evidence="6">
        <name>pantetheine 4'-phosphate</name>
        <dbReference type="ChEBI" id="CHEBI:47942"/>
    </cofactor>
    <text evidence="6">Binds 1 phosphopantetheine covalently.</text>
</comment>
<dbReference type="Pfam" id="PF00857">
    <property type="entry name" value="Isochorismatase"/>
    <property type="match status" value="1"/>
</dbReference>
<dbReference type="PIRSF" id="PIRSF001111">
    <property type="entry name" value="Isochorismatase"/>
    <property type="match status" value="1"/>
</dbReference>
<dbReference type="EC" id="3.3.2.1" evidence="3"/>
<dbReference type="InterPro" id="IPR009081">
    <property type="entry name" value="PP-bd_ACP"/>
</dbReference>
<dbReference type="InterPro" id="IPR016291">
    <property type="entry name" value="Isochorismatase"/>
</dbReference>
<evidence type="ECO:0000256" key="4">
    <source>
        <dbReference type="ARBA" id="ARBA00022801"/>
    </source>
</evidence>
<keyword evidence="4" id="KW-0378">Hydrolase</keyword>
<feature type="modified residue" description="O-(pantetheine 4'-phosphoryl)serine" evidence="6">
    <location>
        <position position="258"/>
    </location>
</feature>
<dbReference type="PANTHER" id="PTHR43540:SF3">
    <property type="entry name" value="ENTEROBACTIN SYNTHASE COMPONENT B"/>
    <property type="match status" value="1"/>
</dbReference>
<evidence type="ECO:0000259" key="7">
    <source>
        <dbReference type="PROSITE" id="PS50075"/>
    </source>
</evidence>
<dbReference type="PRINTS" id="PR01398">
    <property type="entry name" value="ISCHRISMTASE"/>
</dbReference>
<dbReference type="InterPro" id="IPR000868">
    <property type="entry name" value="Isochorismatase-like_dom"/>
</dbReference>
<comment type="pathway">
    <text evidence="1">Siderophore biosynthesis.</text>
</comment>
<protein>
    <recommendedName>
        <fullName evidence="3">isochorismatase</fullName>
        <ecNumber evidence="3">3.3.2.1</ecNumber>
    </recommendedName>
</protein>
<gene>
    <name evidence="8" type="ORF">PUW23_11155</name>
    <name evidence="9" type="ORF">PUW25_10840</name>
</gene>
<evidence type="ECO:0000256" key="2">
    <source>
        <dbReference type="ARBA" id="ARBA00006336"/>
    </source>
</evidence>
<keyword evidence="6" id="KW-0597">Phosphoprotein</keyword>
<dbReference type="InterPro" id="IPR036380">
    <property type="entry name" value="Isochorismatase-like_sf"/>
</dbReference>
<evidence type="ECO:0000313" key="8">
    <source>
        <dbReference type="EMBL" id="WDH84728.1"/>
    </source>
</evidence>
<comment type="similarity">
    <text evidence="2">Belongs to the isochorismatase family.</text>
</comment>
<dbReference type="RefSeq" id="WP_047914023.1">
    <property type="nucleotide sequence ID" value="NZ_CP118101.1"/>
</dbReference>
<feature type="domain" description="Carrier" evidence="7">
    <location>
        <begin position="221"/>
        <end position="297"/>
    </location>
</feature>
<evidence type="ECO:0000256" key="3">
    <source>
        <dbReference type="ARBA" id="ARBA00012100"/>
    </source>
</evidence>
<name>A0AAX3N6B4_9BACL</name>